<feature type="transmembrane region" description="Helical" evidence="1">
    <location>
        <begin position="35"/>
        <end position="60"/>
    </location>
</feature>
<dbReference type="AlphaFoldDB" id="A0A835BE75"/>
<name>A0A835BE75_9POAL</name>
<feature type="transmembrane region" description="Helical" evidence="1">
    <location>
        <begin position="190"/>
        <end position="212"/>
    </location>
</feature>
<organism evidence="2 3">
    <name type="scientific">Digitaria exilis</name>
    <dbReference type="NCBI Taxonomy" id="1010633"/>
    <lineage>
        <taxon>Eukaryota</taxon>
        <taxon>Viridiplantae</taxon>
        <taxon>Streptophyta</taxon>
        <taxon>Embryophyta</taxon>
        <taxon>Tracheophyta</taxon>
        <taxon>Spermatophyta</taxon>
        <taxon>Magnoliopsida</taxon>
        <taxon>Liliopsida</taxon>
        <taxon>Poales</taxon>
        <taxon>Poaceae</taxon>
        <taxon>PACMAD clade</taxon>
        <taxon>Panicoideae</taxon>
        <taxon>Panicodae</taxon>
        <taxon>Paniceae</taxon>
        <taxon>Anthephorinae</taxon>
        <taxon>Digitaria</taxon>
    </lineage>
</organism>
<evidence type="ECO:0000256" key="1">
    <source>
        <dbReference type="SAM" id="Phobius"/>
    </source>
</evidence>
<dbReference type="Proteomes" id="UP000636709">
    <property type="component" value="Unassembled WGS sequence"/>
</dbReference>
<proteinExistence type="predicted"/>
<feature type="transmembrane region" description="Helical" evidence="1">
    <location>
        <begin position="87"/>
        <end position="110"/>
    </location>
</feature>
<accession>A0A835BE75</accession>
<dbReference type="OrthoDB" id="696790at2759"/>
<keyword evidence="1" id="KW-1133">Transmembrane helix</keyword>
<keyword evidence="1" id="KW-0812">Transmembrane</keyword>
<keyword evidence="3" id="KW-1185">Reference proteome</keyword>
<feature type="transmembrane region" description="Helical" evidence="1">
    <location>
        <begin position="153"/>
        <end position="178"/>
    </location>
</feature>
<keyword evidence="1" id="KW-0472">Membrane</keyword>
<dbReference type="EMBL" id="JACEFO010001883">
    <property type="protein sequence ID" value="KAF8695697.1"/>
    <property type="molecule type" value="Genomic_DNA"/>
</dbReference>
<sequence length="241" mass="24272">MAGAIPAIIVLALGAGALGGLDTLELLFAYAGQNPIVDIAICLFVIAVLIAQLLGTVLLVRFVRKAPPPSGARTRRARGAPAPPTDYFARFTLLLSLAAALTVTPCFVLVPGGAPVCVRRLLVHLAAKCYRFVLAAGAGSATTTTHHAAARVVVIVLPLVAAAVCACALVVIAVPFGAHDLDTPRISHGGFFTNMLVAGVVGASAALVAGIYRSRARNAGPLGAGDAGPATVTRTRGAAAS</sequence>
<comment type="caution">
    <text evidence="2">The sequence shown here is derived from an EMBL/GenBank/DDBJ whole genome shotgun (WGS) entry which is preliminary data.</text>
</comment>
<evidence type="ECO:0000313" key="3">
    <source>
        <dbReference type="Proteomes" id="UP000636709"/>
    </source>
</evidence>
<gene>
    <name evidence="2" type="ORF">HU200_037358</name>
</gene>
<evidence type="ECO:0000313" key="2">
    <source>
        <dbReference type="EMBL" id="KAF8695697.1"/>
    </source>
</evidence>
<reference evidence="2" key="1">
    <citation type="submission" date="2020-07" db="EMBL/GenBank/DDBJ databases">
        <title>Genome sequence and genetic diversity analysis of an under-domesticated orphan crop, white fonio (Digitaria exilis).</title>
        <authorList>
            <person name="Bennetzen J.L."/>
            <person name="Chen S."/>
            <person name="Ma X."/>
            <person name="Wang X."/>
            <person name="Yssel A.E.J."/>
            <person name="Chaluvadi S.R."/>
            <person name="Johnson M."/>
            <person name="Gangashetty P."/>
            <person name="Hamidou F."/>
            <person name="Sanogo M.D."/>
            <person name="Zwaenepoel A."/>
            <person name="Wallace J."/>
            <person name="Van De Peer Y."/>
            <person name="Van Deynze A."/>
        </authorList>
    </citation>
    <scope>NUCLEOTIDE SEQUENCE</scope>
    <source>
        <tissue evidence="2">Leaves</tissue>
    </source>
</reference>
<protein>
    <submittedName>
        <fullName evidence="2">Uncharacterized protein</fullName>
    </submittedName>
</protein>